<sequence>MANGIGKHHEAGRGHATGNGGRGENGGGGIGFSLQQLLLTAVALVLIPSILFAFHNLSSTPTALQSASPSSNPRSFGRSRGPVSTKLHFKVQLNPTYETIDGTEYVWQIPSQKLGDPKLKGIVFFAHGCYGRSTFFWDHHPNCENCTGMPEERLLTLQALSRGYAVIAVSSLNDCWKASVDIPRVVKVLRTWTAKHDLKEMPFVALGASSGGFFISILATHFKFQSLVIEISYGKFEAMNIDSSYPPTLFVYMPKDQRLTAKIKQSMELLRSKGVETSELPCAEMKVTPHFFSDKIPLITDDVSEKLVHVFAEYGLLNRTRYMKVDGRASRWIGLVRKSNVIPLALRKKLERHVEEELNLAYAFHEMTSVPSQAIFQWFESHSNSSSLIDSS</sequence>
<organism evidence="3 4">
    <name type="scientific">Riccia fluitans</name>
    <dbReference type="NCBI Taxonomy" id="41844"/>
    <lineage>
        <taxon>Eukaryota</taxon>
        <taxon>Viridiplantae</taxon>
        <taxon>Streptophyta</taxon>
        <taxon>Embryophyta</taxon>
        <taxon>Marchantiophyta</taxon>
        <taxon>Marchantiopsida</taxon>
        <taxon>Marchantiidae</taxon>
        <taxon>Marchantiales</taxon>
        <taxon>Ricciaceae</taxon>
        <taxon>Riccia</taxon>
    </lineage>
</organism>
<protein>
    <submittedName>
        <fullName evidence="3">Uncharacterized protein</fullName>
    </submittedName>
</protein>
<feature type="transmembrane region" description="Helical" evidence="2">
    <location>
        <begin position="203"/>
        <end position="222"/>
    </location>
</feature>
<evidence type="ECO:0000313" key="4">
    <source>
        <dbReference type="Proteomes" id="UP001605036"/>
    </source>
</evidence>
<evidence type="ECO:0000313" key="3">
    <source>
        <dbReference type="EMBL" id="KAL2630899.1"/>
    </source>
</evidence>
<keyword evidence="2" id="KW-1133">Transmembrane helix</keyword>
<accession>A0ABD1YKE8</accession>
<keyword evidence="4" id="KW-1185">Reference proteome</keyword>
<keyword evidence="2" id="KW-0812">Transmembrane</keyword>
<feature type="region of interest" description="Disordered" evidence="1">
    <location>
        <begin position="1"/>
        <end position="22"/>
    </location>
</feature>
<reference evidence="3 4" key="1">
    <citation type="submission" date="2024-09" db="EMBL/GenBank/DDBJ databases">
        <title>Chromosome-scale assembly of Riccia fluitans.</title>
        <authorList>
            <person name="Paukszto L."/>
            <person name="Sawicki J."/>
            <person name="Karawczyk K."/>
            <person name="Piernik-Szablinska J."/>
            <person name="Szczecinska M."/>
            <person name="Mazdziarz M."/>
        </authorList>
    </citation>
    <scope>NUCLEOTIDE SEQUENCE [LARGE SCALE GENOMIC DNA]</scope>
    <source>
        <strain evidence="3">Rf_01</strain>
        <tissue evidence="3">Aerial parts of the thallus</tissue>
    </source>
</reference>
<comment type="caution">
    <text evidence="3">The sequence shown here is derived from an EMBL/GenBank/DDBJ whole genome shotgun (WGS) entry which is preliminary data.</text>
</comment>
<proteinExistence type="predicted"/>
<dbReference type="SUPFAM" id="SSF53474">
    <property type="entry name" value="alpha/beta-Hydrolases"/>
    <property type="match status" value="1"/>
</dbReference>
<feature type="transmembrane region" description="Helical" evidence="2">
    <location>
        <begin position="34"/>
        <end position="54"/>
    </location>
</feature>
<evidence type="ECO:0000256" key="2">
    <source>
        <dbReference type="SAM" id="Phobius"/>
    </source>
</evidence>
<dbReference type="Gene3D" id="3.40.50.1820">
    <property type="entry name" value="alpha/beta hydrolase"/>
    <property type="match status" value="1"/>
</dbReference>
<keyword evidence="2" id="KW-0472">Membrane</keyword>
<dbReference type="Proteomes" id="UP001605036">
    <property type="component" value="Unassembled WGS sequence"/>
</dbReference>
<gene>
    <name evidence="3" type="ORF">R1flu_015585</name>
</gene>
<dbReference type="PANTHER" id="PTHR35128:SF1">
    <property type="entry name" value="SECRETION-REGULATING GUANINE NUCLEOTIDE EXCHANGE FACTOR"/>
    <property type="match status" value="1"/>
</dbReference>
<name>A0ABD1YKE8_9MARC</name>
<dbReference type="PANTHER" id="PTHR35128">
    <property type="entry name" value="SECRETION-REGULATING GUANINE NUCLEOTIDE EXCHANGE FACTOR"/>
    <property type="match status" value="1"/>
</dbReference>
<evidence type="ECO:0000256" key="1">
    <source>
        <dbReference type="SAM" id="MobiDB-lite"/>
    </source>
</evidence>
<feature type="compositionally biased region" description="Polar residues" evidence="1">
    <location>
        <begin position="63"/>
        <end position="74"/>
    </location>
</feature>
<dbReference type="EMBL" id="JBHFFA010000004">
    <property type="protein sequence ID" value="KAL2630899.1"/>
    <property type="molecule type" value="Genomic_DNA"/>
</dbReference>
<dbReference type="InterPro" id="IPR029058">
    <property type="entry name" value="AB_hydrolase_fold"/>
</dbReference>
<dbReference type="AlphaFoldDB" id="A0ABD1YKE8"/>
<feature type="region of interest" description="Disordered" evidence="1">
    <location>
        <begin position="63"/>
        <end position="82"/>
    </location>
</feature>